<reference evidence="2 3" key="1">
    <citation type="submission" date="2017-02" db="EMBL/GenBank/DDBJ databases">
        <title>The new phylogeny of genus Mycobacterium.</title>
        <authorList>
            <person name="Tortoli E."/>
            <person name="Trovato A."/>
            <person name="Cirillo D.M."/>
        </authorList>
    </citation>
    <scope>NUCLEOTIDE SEQUENCE [LARGE SCALE GENOMIC DNA]</scope>
    <source>
        <strain evidence="2 3">RW6</strain>
    </source>
</reference>
<dbReference type="Pfam" id="PF24457">
    <property type="entry name" value="DUF7572"/>
    <property type="match status" value="1"/>
</dbReference>
<dbReference type="STRING" id="1927124.BST13_33460"/>
<keyword evidence="3" id="KW-1185">Reference proteome</keyword>
<dbReference type="InterPro" id="IPR055994">
    <property type="entry name" value="DUF7572"/>
</dbReference>
<dbReference type="AlphaFoldDB" id="A0A1X0A498"/>
<evidence type="ECO:0000313" key="2">
    <source>
        <dbReference type="EMBL" id="ORA24887.1"/>
    </source>
</evidence>
<evidence type="ECO:0000259" key="1">
    <source>
        <dbReference type="Pfam" id="PF24457"/>
    </source>
</evidence>
<evidence type="ECO:0000313" key="3">
    <source>
        <dbReference type="Proteomes" id="UP000192448"/>
    </source>
</evidence>
<gene>
    <name evidence="2" type="ORF">BST13_33460</name>
</gene>
<name>A0A1X0A498_9MYCO</name>
<comment type="caution">
    <text evidence="2">The sequence shown here is derived from an EMBL/GenBank/DDBJ whole genome shotgun (WGS) entry which is preliminary data.</text>
</comment>
<feature type="domain" description="DUF7572" evidence="1">
    <location>
        <begin position="2"/>
        <end position="99"/>
    </location>
</feature>
<dbReference type="Proteomes" id="UP000192448">
    <property type="component" value="Unassembled WGS sequence"/>
</dbReference>
<organism evidence="2 3">
    <name type="scientific">Mycobacterium aquaticum</name>
    <dbReference type="NCBI Taxonomy" id="1927124"/>
    <lineage>
        <taxon>Bacteria</taxon>
        <taxon>Bacillati</taxon>
        <taxon>Actinomycetota</taxon>
        <taxon>Actinomycetes</taxon>
        <taxon>Mycobacteriales</taxon>
        <taxon>Mycobacteriaceae</taxon>
        <taxon>Mycobacterium</taxon>
    </lineage>
</organism>
<protein>
    <recommendedName>
        <fullName evidence="1">DUF7572 domain-containing protein</fullName>
    </recommendedName>
</protein>
<accession>A0A1X0A498</accession>
<dbReference type="EMBL" id="MVHF01000055">
    <property type="protein sequence ID" value="ORA24887.1"/>
    <property type="molecule type" value="Genomic_DNA"/>
</dbReference>
<proteinExistence type="predicted"/>
<sequence length="102" mass="10755">MDTDMAIWGLGVVHYRTSDGLDLAVSVDAGMTEHAKAHLDETLSELGQPVITSGVHRILMEPTVIMACTPTGEPAGSLDRLHECAPGTSHEDALAQIGYAVT</sequence>